<dbReference type="SUPFAM" id="SSF53474">
    <property type="entry name" value="alpha/beta-Hydrolases"/>
    <property type="match status" value="1"/>
</dbReference>
<comment type="caution">
    <text evidence="1">The sequence shown here is derived from an EMBL/GenBank/DDBJ whole genome shotgun (WGS) entry which is preliminary data.</text>
</comment>
<dbReference type="EMBL" id="JBBYHS010000023">
    <property type="protein sequence ID" value="MEL1255794.1"/>
    <property type="molecule type" value="Genomic_DNA"/>
</dbReference>
<accession>A0ABU9ITL7</accession>
<proteinExistence type="predicted"/>
<name>A0ABU9ITL7_9FLAO</name>
<keyword evidence="1" id="KW-0378">Hydrolase</keyword>
<sequence>MKPRLLILSDLFGGKNPEWVQLYAEILQSKFDIQYYDVRELANISLERVTESDIHNQFLNGGIEKAVESLLKLEKEKVTILGFSIGGTIAWKAALKGLKVSHLIAVSSTRLRFENKIPDCKINLYFGQEDLKAPGSVWFSDLKISNHFFEKQGHQLYLEKENALIICNNLL</sequence>
<dbReference type="Proteomes" id="UP001485226">
    <property type="component" value="Unassembled WGS sequence"/>
</dbReference>
<gene>
    <name evidence="1" type="ORF">AAEO57_18520</name>
</gene>
<dbReference type="RefSeq" id="WP_341694527.1">
    <property type="nucleotide sequence ID" value="NZ_JBBYHS010000023.1"/>
</dbReference>
<reference evidence="1 2" key="1">
    <citation type="submission" date="2024-04" db="EMBL/GenBank/DDBJ databases">
        <title>Flavobacterium sp. DGU38 16S ribosomal RNA gene Genome sequencing and assembly.</title>
        <authorList>
            <person name="Park S."/>
        </authorList>
    </citation>
    <scope>NUCLEOTIDE SEQUENCE [LARGE SCALE GENOMIC DNA]</scope>
    <source>
        <strain evidence="1 2">DGU38</strain>
    </source>
</reference>
<evidence type="ECO:0000313" key="1">
    <source>
        <dbReference type="EMBL" id="MEL1255794.1"/>
    </source>
</evidence>
<dbReference type="InterPro" id="IPR029058">
    <property type="entry name" value="AB_hydrolase_fold"/>
</dbReference>
<dbReference type="Gene3D" id="3.40.50.1820">
    <property type="entry name" value="alpha/beta hydrolase"/>
    <property type="match status" value="1"/>
</dbReference>
<organism evidence="1 2">
    <name type="scientific">Flavobacterium calami</name>
    <dbReference type="NCBI Taxonomy" id="3139144"/>
    <lineage>
        <taxon>Bacteria</taxon>
        <taxon>Pseudomonadati</taxon>
        <taxon>Bacteroidota</taxon>
        <taxon>Flavobacteriia</taxon>
        <taxon>Flavobacteriales</taxon>
        <taxon>Flavobacteriaceae</taxon>
        <taxon>Flavobacterium</taxon>
    </lineage>
</organism>
<evidence type="ECO:0000313" key="2">
    <source>
        <dbReference type="Proteomes" id="UP001485226"/>
    </source>
</evidence>
<protein>
    <submittedName>
        <fullName evidence="1">Alpha/beta hydrolase</fullName>
    </submittedName>
</protein>
<keyword evidence="2" id="KW-1185">Reference proteome</keyword>
<dbReference type="GO" id="GO:0016787">
    <property type="term" value="F:hydrolase activity"/>
    <property type="evidence" value="ECO:0007669"/>
    <property type="project" value="UniProtKB-KW"/>
</dbReference>